<evidence type="ECO:0000256" key="3">
    <source>
        <dbReference type="ARBA" id="ARBA00022438"/>
    </source>
</evidence>
<dbReference type="Gene3D" id="1.25.50.20">
    <property type="match status" value="1"/>
</dbReference>
<evidence type="ECO:0000256" key="15">
    <source>
        <dbReference type="SAM" id="SignalP"/>
    </source>
</evidence>
<sequence>MCTSCVIKVLITALALGLTTTIATSIPTPSPLVHMPSARSLRLPNDTYPLGYLLHISTNIHLGDWQFNGSATIDIEIRRSTNEIVLHAKNLSDIEITLRLLDNDRPDDVGELVDDLTHTYDSQGTFLVIHPRENYQAFEAGQRYRLEILYTGIMGTRPNGLYWMPYEDSNTNETTYVAATQAEPTYARLIFPCYDEPAFKSNYTIKLTHSSSLNAVSNMPVAQIQNQGVNDDLIEHSNLTTTTFQTTPPMSTYLVAFVISNFESISETHRGVTQSIYSSPTRKSTGRRALNNTILTVAKLEDYFGVSYSLPKLDHVALKRNQGAAMENWGLITFKEDNVLEQHRKDEYKITKERLIANHEISHQWFGNLVSPEWWTYVWMNEGFATYFGYVVTDLIYPNDHVMDIFLRDEAEFAYSDSSLFPARPMTHYVETEPDIMNVFDVISYKRAACVIKMFHHAFHQKTFVSGIRTYLNKFQYSVVNELDLFDSLQSALLKDDRFQQQTWVHMVREIMLSWTHSESLPVVTVIRNYENDTITFRQHSVHSKNELWWIPLNFATVLTPNFEHTHVEYFMPPMSEHTVSFNELHLELGGRDWLIVNKQQTGFYHVIYDMDNLLAIARQLQRNHSVIHQRNRAALFQDLAPLVSHNEIESMDVFFELLKYLEFEDQVMPWTRASSSINFLFEALYDTTSISLFKQFMRRLIASSFQRLLRLLESGESPLEFLSFEDFLHIACRAEIPECLIYTQKLAHDYIFKNSSLEVDYPDYYFAMHDVILCMGLRHQSYEEFEKLLSVLKTTQPDSMLYDDLIYALRCTQNRQHMLHYLTMLVGDNFTYSIMNEKDFMNYVIYLFKTNAASRPVIWHFIDGNYKMLSRSTHFVQLFNEIAEYVPESQRERFAVLHSKIEEYLQSEKITPKVPLIDKDSSHVGKKMKNKEQFVERFEHQIHKWLLNELPQPDNRDYYAASLSVGNGSDRPGGLLRTASKMLKSAFGANISL</sequence>
<dbReference type="GO" id="GO:0008270">
    <property type="term" value="F:zinc ion binding"/>
    <property type="evidence" value="ECO:0007669"/>
    <property type="project" value="UniProtKB-UniRule"/>
</dbReference>
<dbReference type="Gene3D" id="2.60.40.1730">
    <property type="entry name" value="tricorn interacting facor f3 domain"/>
    <property type="match status" value="1"/>
</dbReference>
<evidence type="ECO:0000256" key="13">
    <source>
        <dbReference type="PIRSR" id="PIRSR634016-4"/>
    </source>
</evidence>
<evidence type="ECO:0000259" key="16">
    <source>
        <dbReference type="Pfam" id="PF01433"/>
    </source>
</evidence>
<dbReference type="GO" id="GO:0005615">
    <property type="term" value="C:extracellular space"/>
    <property type="evidence" value="ECO:0007669"/>
    <property type="project" value="TreeGrafter"/>
</dbReference>
<keyword evidence="4" id="KW-0472">Membrane</keyword>
<dbReference type="GO" id="GO:0006508">
    <property type="term" value="P:proteolysis"/>
    <property type="evidence" value="ECO:0007669"/>
    <property type="project" value="UniProtKB-KW"/>
</dbReference>
<keyword evidence="4" id="KW-0336">GPI-anchor</keyword>
<evidence type="ECO:0000256" key="1">
    <source>
        <dbReference type="ARBA" id="ARBA00004609"/>
    </source>
</evidence>
<keyword evidence="8 12" id="KW-0862">Zinc</keyword>
<evidence type="ECO:0000313" key="19">
    <source>
        <dbReference type="Proteomes" id="UP000515160"/>
    </source>
</evidence>
<evidence type="ECO:0000313" key="20">
    <source>
        <dbReference type="RefSeq" id="XP_034117644.2"/>
    </source>
</evidence>
<feature type="domain" description="Aminopeptidase N-like N-terminal" evidence="18">
    <location>
        <begin position="49"/>
        <end position="254"/>
    </location>
</feature>
<dbReference type="Pfam" id="PF17900">
    <property type="entry name" value="Peptidase_M1_N"/>
    <property type="match status" value="1"/>
</dbReference>
<name>A0A6P8XWG3_DROAB</name>
<evidence type="ECO:0000256" key="5">
    <source>
        <dbReference type="ARBA" id="ARBA00022670"/>
    </source>
</evidence>
<dbReference type="InterPro" id="IPR042097">
    <property type="entry name" value="Aminopeptidase_N-like_N_sf"/>
</dbReference>
<keyword evidence="3 14" id="KW-0031">Aminopeptidase</keyword>
<dbReference type="Gene3D" id="1.10.390.10">
    <property type="entry name" value="Neutral Protease Domain 2"/>
    <property type="match status" value="1"/>
</dbReference>
<dbReference type="InterPro" id="IPR024571">
    <property type="entry name" value="ERAP1-like_C_dom"/>
</dbReference>
<evidence type="ECO:0000256" key="14">
    <source>
        <dbReference type="RuleBase" id="RU364040"/>
    </source>
</evidence>
<dbReference type="GO" id="GO:0005737">
    <property type="term" value="C:cytoplasm"/>
    <property type="evidence" value="ECO:0007669"/>
    <property type="project" value="TreeGrafter"/>
</dbReference>
<evidence type="ECO:0000256" key="6">
    <source>
        <dbReference type="ARBA" id="ARBA00022723"/>
    </source>
</evidence>
<keyword evidence="9 14" id="KW-0482">Metalloprotease</keyword>
<dbReference type="FunFam" id="1.10.390.10:FF:000013">
    <property type="entry name" value="Aminopeptidase N"/>
    <property type="match status" value="1"/>
</dbReference>
<dbReference type="SUPFAM" id="SSF63737">
    <property type="entry name" value="Leukotriene A4 hydrolase N-terminal domain"/>
    <property type="match status" value="1"/>
</dbReference>
<evidence type="ECO:0000256" key="8">
    <source>
        <dbReference type="ARBA" id="ARBA00022833"/>
    </source>
</evidence>
<comment type="cofactor">
    <cofactor evidence="12 14">
        <name>Zn(2+)</name>
        <dbReference type="ChEBI" id="CHEBI:29105"/>
    </cofactor>
    <text evidence="12 14">Binds 1 zinc ion per subunit.</text>
</comment>
<feature type="signal peptide" evidence="15">
    <location>
        <begin position="1"/>
        <end position="25"/>
    </location>
</feature>
<keyword evidence="19" id="KW-1185">Reference proteome</keyword>
<dbReference type="InterPro" id="IPR045357">
    <property type="entry name" value="Aminopeptidase_N-like_N"/>
</dbReference>
<keyword evidence="5 14" id="KW-0645">Protease</keyword>
<keyword evidence="4" id="KW-0325">Glycoprotein</keyword>
<dbReference type="PANTHER" id="PTHR11533">
    <property type="entry name" value="PROTEASE M1 ZINC METALLOPROTEASE"/>
    <property type="match status" value="1"/>
</dbReference>
<dbReference type="Pfam" id="PF11838">
    <property type="entry name" value="ERAP1_C"/>
    <property type="match status" value="1"/>
</dbReference>
<dbReference type="GO" id="GO:0004177">
    <property type="term" value="F:aminopeptidase activity"/>
    <property type="evidence" value="ECO:0007669"/>
    <property type="project" value="UniProtKB-KW"/>
</dbReference>
<evidence type="ECO:0000256" key="10">
    <source>
        <dbReference type="ARBA" id="ARBA00023288"/>
    </source>
</evidence>
<dbReference type="PRINTS" id="PR00756">
    <property type="entry name" value="ALADIPTASE"/>
</dbReference>
<feature type="binding site" evidence="12">
    <location>
        <position position="359"/>
    </location>
    <ligand>
        <name>Zn(2+)</name>
        <dbReference type="ChEBI" id="CHEBI:29105"/>
        <note>catalytic</note>
    </ligand>
</feature>
<reference evidence="20" key="1">
    <citation type="submission" date="2025-08" db="UniProtKB">
        <authorList>
            <consortium name="RefSeq"/>
        </authorList>
    </citation>
    <scope>IDENTIFICATION</scope>
    <source>
        <strain evidence="20">15112-1751.03</strain>
        <tissue evidence="20">Whole Adult</tissue>
    </source>
</reference>
<dbReference type="InterPro" id="IPR027268">
    <property type="entry name" value="Peptidase_M4/M1_CTD_sf"/>
</dbReference>
<organism evidence="19 20">
    <name type="scientific">Drosophila albomicans</name>
    <name type="common">Fruit fly</name>
    <dbReference type="NCBI Taxonomy" id="7291"/>
    <lineage>
        <taxon>Eukaryota</taxon>
        <taxon>Metazoa</taxon>
        <taxon>Ecdysozoa</taxon>
        <taxon>Arthropoda</taxon>
        <taxon>Hexapoda</taxon>
        <taxon>Insecta</taxon>
        <taxon>Pterygota</taxon>
        <taxon>Neoptera</taxon>
        <taxon>Endopterygota</taxon>
        <taxon>Diptera</taxon>
        <taxon>Brachycera</taxon>
        <taxon>Muscomorpha</taxon>
        <taxon>Ephydroidea</taxon>
        <taxon>Drosophilidae</taxon>
        <taxon>Drosophila</taxon>
    </lineage>
</organism>
<dbReference type="Proteomes" id="UP000515160">
    <property type="component" value="Chromosome 2R"/>
</dbReference>
<keyword evidence="10" id="KW-0449">Lipoprotein</keyword>
<keyword evidence="6 12" id="KW-0479">Metal-binding</keyword>
<feature type="chain" id="PRO_5038743812" description="Aminopeptidase" evidence="15">
    <location>
        <begin position="26"/>
        <end position="994"/>
    </location>
</feature>
<keyword evidence="7 14" id="KW-0378">Hydrolase</keyword>
<evidence type="ECO:0000256" key="2">
    <source>
        <dbReference type="ARBA" id="ARBA00010136"/>
    </source>
</evidence>
<dbReference type="GO" id="GO:0098552">
    <property type="term" value="C:side of membrane"/>
    <property type="evidence" value="ECO:0007669"/>
    <property type="project" value="UniProtKB-KW"/>
</dbReference>
<evidence type="ECO:0000259" key="17">
    <source>
        <dbReference type="Pfam" id="PF11838"/>
    </source>
</evidence>
<feature type="active site" description="Proton acceptor" evidence="11">
    <location>
        <position position="360"/>
    </location>
</feature>
<feature type="binding site" evidence="12">
    <location>
        <position position="363"/>
    </location>
    <ligand>
        <name>Zn(2+)</name>
        <dbReference type="ChEBI" id="CHEBI:29105"/>
        <note>catalytic</note>
    </ligand>
</feature>
<dbReference type="InterPro" id="IPR001930">
    <property type="entry name" value="Peptidase_M1"/>
</dbReference>
<evidence type="ECO:0000256" key="12">
    <source>
        <dbReference type="PIRSR" id="PIRSR634016-3"/>
    </source>
</evidence>
<feature type="binding site" evidence="12">
    <location>
        <position position="382"/>
    </location>
    <ligand>
        <name>Zn(2+)</name>
        <dbReference type="ChEBI" id="CHEBI:29105"/>
        <note>catalytic</note>
    </ligand>
</feature>
<dbReference type="EC" id="3.4.11.-" evidence="14"/>
<evidence type="ECO:0000256" key="11">
    <source>
        <dbReference type="PIRSR" id="PIRSR634016-1"/>
    </source>
</evidence>
<comment type="subcellular location">
    <subcellularLocation>
        <location evidence="1">Cell membrane</location>
        <topology evidence="1">Lipid-anchor</topology>
        <topology evidence="1">GPI-anchor</topology>
    </subcellularLocation>
</comment>
<feature type="domain" description="ERAP1-like C-terminal" evidence="17">
    <location>
        <begin position="594"/>
        <end position="874"/>
    </location>
</feature>
<dbReference type="GO" id="GO:0008237">
    <property type="term" value="F:metallopeptidase activity"/>
    <property type="evidence" value="ECO:0007669"/>
    <property type="project" value="UniProtKB-KW"/>
</dbReference>
<dbReference type="InterPro" id="IPR050344">
    <property type="entry name" value="Peptidase_M1_aminopeptidases"/>
</dbReference>
<dbReference type="PANTHER" id="PTHR11533:SF299">
    <property type="entry name" value="AMINOPEPTIDASE"/>
    <property type="match status" value="1"/>
</dbReference>
<dbReference type="OrthoDB" id="10031169at2759"/>
<evidence type="ECO:0000256" key="4">
    <source>
        <dbReference type="ARBA" id="ARBA00022622"/>
    </source>
</evidence>
<comment type="similarity">
    <text evidence="2 14">Belongs to the peptidase M1 family.</text>
</comment>
<dbReference type="InterPro" id="IPR034016">
    <property type="entry name" value="M1_APN-typ"/>
</dbReference>
<keyword evidence="15" id="KW-0732">Signal</keyword>
<dbReference type="Gene3D" id="2.60.40.1910">
    <property type="match status" value="1"/>
</dbReference>
<dbReference type="AlphaFoldDB" id="A0A6P8XWG3"/>
<proteinExistence type="inferred from homology"/>
<dbReference type="Pfam" id="PF01433">
    <property type="entry name" value="Peptidase_M1"/>
    <property type="match status" value="1"/>
</dbReference>
<evidence type="ECO:0000259" key="18">
    <source>
        <dbReference type="Pfam" id="PF17900"/>
    </source>
</evidence>
<protein>
    <recommendedName>
        <fullName evidence="14">Aminopeptidase</fullName>
        <ecNumber evidence="14">3.4.11.-</ecNumber>
    </recommendedName>
</protein>
<evidence type="ECO:0000256" key="9">
    <source>
        <dbReference type="ARBA" id="ARBA00023049"/>
    </source>
</evidence>
<dbReference type="GO" id="GO:0005886">
    <property type="term" value="C:plasma membrane"/>
    <property type="evidence" value="ECO:0007669"/>
    <property type="project" value="UniProtKB-SubCell"/>
</dbReference>
<accession>A0A6P8XWG3</accession>
<dbReference type="CDD" id="cd09601">
    <property type="entry name" value="M1_APN-Q_like"/>
    <property type="match status" value="1"/>
</dbReference>
<feature type="domain" description="Peptidase M1 membrane alanine aminopeptidase" evidence="16">
    <location>
        <begin position="289"/>
        <end position="494"/>
    </location>
</feature>
<dbReference type="InterPro" id="IPR014782">
    <property type="entry name" value="Peptidase_M1_dom"/>
</dbReference>
<gene>
    <name evidence="20" type="primary">LOC117576731</name>
</gene>
<evidence type="ECO:0000256" key="7">
    <source>
        <dbReference type="ARBA" id="ARBA00022801"/>
    </source>
</evidence>
<dbReference type="RefSeq" id="XP_034117644.2">
    <property type="nucleotide sequence ID" value="XM_034261753.2"/>
</dbReference>
<feature type="site" description="Transition state stabilizer" evidence="13">
    <location>
        <position position="445"/>
    </location>
</feature>
<dbReference type="GeneID" id="117576731"/>
<dbReference type="SUPFAM" id="SSF55486">
    <property type="entry name" value="Metalloproteases ('zincins'), catalytic domain"/>
    <property type="match status" value="1"/>
</dbReference>